<dbReference type="Proteomes" id="UP001451782">
    <property type="component" value="Chromosome"/>
</dbReference>
<sequence>MTIEAVSILIYTMLLFGVVVTQATYAGITAGNAFGFSNREGPQPGLGPFGRRVDRTLANLKEGAIIYLPLAVMAVALEVSNIWTVVAAVSTIISRTLYVPIFFAGIPVLRTVIWAPSFVAVPVMVWGILVGPGS</sequence>
<keyword evidence="3 5" id="KW-1133">Transmembrane helix</keyword>
<proteinExistence type="predicted"/>
<feature type="transmembrane region" description="Helical" evidence="5">
    <location>
        <begin position="101"/>
        <end position="129"/>
    </location>
</feature>
<evidence type="ECO:0000256" key="3">
    <source>
        <dbReference type="ARBA" id="ARBA00022989"/>
    </source>
</evidence>
<evidence type="ECO:0000256" key="1">
    <source>
        <dbReference type="ARBA" id="ARBA00004370"/>
    </source>
</evidence>
<dbReference type="InterPro" id="IPR023352">
    <property type="entry name" value="MAPEG-like_dom_sf"/>
</dbReference>
<dbReference type="GO" id="GO:0016020">
    <property type="term" value="C:membrane"/>
    <property type="evidence" value="ECO:0007669"/>
    <property type="project" value="UniProtKB-SubCell"/>
</dbReference>
<keyword evidence="7" id="KW-1185">Reference proteome</keyword>
<evidence type="ECO:0000313" key="7">
    <source>
        <dbReference type="Proteomes" id="UP001451782"/>
    </source>
</evidence>
<evidence type="ECO:0000256" key="2">
    <source>
        <dbReference type="ARBA" id="ARBA00022692"/>
    </source>
</evidence>
<organism evidence="6 7">
    <name type="scientific">Yoonia algicola</name>
    <dbReference type="NCBI Taxonomy" id="3137368"/>
    <lineage>
        <taxon>Bacteria</taxon>
        <taxon>Pseudomonadati</taxon>
        <taxon>Pseudomonadota</taxon>
        <taxon>Alphaproteobacteria</taxon>
        <taxon>Rhodobacterales</taxon>
        <taxon>Paracoccaceae</taxon>
        <taxon>Yoonia</taxon>
    </lineage>
</organism>
<dbReference type="Gene3D" id="1.20.120.550">
    <property type="entry name" value="Membrane associated eicosanoid/glutathione metabolism-like domain"/>
    <property type="match status" value="1"/>
</dbReference>
<dbReference type="SUPFAM" id="SSF161084">
    <property type="entry name" value="MAPEG domain-like"/>
    <property type="match status" value="1"/>
</dbReference>
<accession>A0AAN0NH83</accession>
<dbReference type="InterPro" id="IPR001129">
    <property type="entry name" value="Membr-assoc_MAPEG"/>
</dbReference>
<evidence type="ECO:0000256" key="4">
    <source>
        <dbReference type="ARBA" id="ARBA00023136"/>
    </source>
</evidence>
<dbReference type="EMBL" id="CP151762">
    <property type="protein sequence ID" value="WZU62429.1"/>
    <property type="molecule type" value="Genomic_DNA"/>
</dbReference>
<dbReference type="KEGG" id="yag:AABB28_11015"/>
<reference evidence="6 7" key="1">
    <citation type="submission" date="2024-04" db="EMBL/GenBank/DDBJ databases">
        <title>Phylogenomic analyses of a clade within the roseobacter group suggest taxonomic reassignments of species of the genera Aestuariivita, Citreicella, Loktanella, Nautella, Pelagibaca, Ruegeria, Thalassobius, Thiobacimonas and Tropicibacter, and the proposal o.</title>
        <authorList>
            <person name="Jeon C.O."/>
        </authorList>
    </citation>
    <scope>NUCLEOTIDE SEQUENCE [LARGE SCALE GENOMIC DNA]</scope>
    <source>
        <strain evidence="6 7">G8-12</strain>
    </source>
</reference>
<evidence type="ECO:0000313" key="6">
    <source>
        <dbReference type="EMBL" id="WZU62429.1"/>
    </source>
</evidence>
<evidence type="ECO:0000256" key="5">
    <source>
        <dbReference type="SAM" id="Phobius"/>
    </source>
</evidence>
<dbReference type="AlphaFoldDB" id="A0AAN0NH83"/>
<comment type="subcellular location">
    <subcellularLocation>
        <location evidence="1">Membrane</location>
    </subcellularLocation>
</comment>
<keyword evidence="2 5" id="KW-0812">Transmembrane</keyword>
<protein>
    <submittedName>
        <fullName evidence="6">MAPEG family protein</fullName>
    </submittedName>
</protein>
<dbReference type="RefSeq" id="WP_342068833.1">
    <property type="nucleotide sequence ID" value="NZ_CP151762.1"/>
</dbReference>
<feature type="transmembrane region" description="Helical" evidence="5">
    <location>
        <begin position="7"/>
        <end position="28"/>
    </location>
</feature>
<gene>
    <name evidence="6" type="ORF">AABB28_11015</name>
</gene>
<feature type="transmembrane region" description="Helical" evidence="5">
    <location>
        <begin position="64"/>
        <end position="89"/>
    </location>
</feature>
<name>A0AAN0NH83_9RHOB</name>
<keyword evidence="4 5" id="KW-0472">Membrane</keyword>
<dbReference type="Pfam" id="PF01124">
    <property type="entry name" value="MAPEG"/>
    <property type="match status" value="1"/>
</dbReference>